<accession>A0ABW3IU30</accession>
<dbReference type="InterPro" id="IPR009003">
    <property type="entry name" value="Peptidase_S1_PA"/>
</dbReference>
<evidence type="ECO:0000313" key="4">
    <source>
        <dbReference type="EMBL" id="MFD0981511.1"/>
    </source>
</evidence>
<dbReference type="Gene3D" id="2.40.10.10">
    <property type="entry name" value="Trypsin-like serine proteases"/>
    <property type="match status" value="1"/>
</dbReference>
<dbReference type="Proteomes" id="UP001597108">
    <property type="component" value="Unassembled WGS sequence"/>
</dbReference>
<dbReference type="InterPro" id="IPR043504">
    <property type="entry name" value="Peptidase_S1_PA_chymotrypsin"/>
</dbReference>
<dbReference type="SMART" id="SM00020">
    <property type="entry name" value="Tryp_SPc"/>
    <property type="match status" value="1"/>
</dbReference>
<dbReference type="InterPro" id="IPR018114">
    <property type="entry name" value="TRYPSIN_HIS"/>
</dbReference>
<evidence type="ECO:0000259" key="3">
    <source>
        <dbReference type="PROSITE" id="PS50240"/>
    </source>
</evidence>
<dbReference type="GO" id="GO:0016787">
    <property type="term" value="F:hydrolase activity"/>
    <property type="evidence" value="ECO:0007669"/>
    <property type="project" value="UniProtKB-KW"/>
</dbReference>
<proteinExistence type="predicted"/>
<dbReference type="EC" id="3.4.21.-" evidence="4"/>
<reference evidence="5" key="1">
    <citation type="journal article" date="2019" name="Int. J. Syst. Evol. Microbiol.">
        <title>The Global Catalogue of Microorganisms (GCM) 10K type strain sequencing project: providing services to taxonomists for standard genome sequencing and annotation.</title>
        <authorList>
            <consortium name="The Broad Institute Genomics Platform"/>
            <consortium name="The Broad Institute Genome Sequencing Center for Infectious Disease"/>
            <person name="Wu L."/>
            <person name="Ma J."/>
        </authorList>
    </citation>
    <scope>NUCLEOTIDE SEQUENCE [LARGE SCALE GENOMIC DNA]</scope>
    <source>
        <strain evidence="5">CCUG 60524</strain>
    </source>
</reference>
<feature type="region of interest" description="Disordered" evidence="2">
    <location>
        <begin position="1"/>
        <end position="49"/>
    </location>
</feature>
<dbReference type="RefSeq" id="WP_386076550.1">
    <property type="nucleotide sequence ID" value="NZ_JBHTJT010000039.1"/>
</dbReference>
<feature type="domain" description="Peptidase S1" evidence="3">
    <location>
        <begin position="1"/>
        <end position="253"/>
    </location>
</feature>
<dbReference type="SUPFAM" id="SSF50494">
    <property type="entry name" value="Trypsin-like serine proteases"/>
    <property type="match status" value="1"/>
</dbReference>
<dbReference type="PRINTS" id="PR00722">
    <property type="entry name" value="CHYMOTRYPSIN"/>
</dbReference>
<dbReference type="PANTHER" id="PTHR15462:SF8">
    <property type="entry name" value="SERINE PROTEASE"/>
    <property type="match status" value="1"/>
</dbReference>
<dbReference type="InterPro" id="IPR001254">
    <property type="entry name" value="Trypsin_dom"/>
</dbReference>
<keyword evidence="1" id="KW-0732">Signal</keyword>
<keyword evidence="5" id="KW-1185">Reference proteome</keyword>
<dbReference type="PANTHER" id="PTHR15462">
    <property type="entry name" value="SERINE PROTEASE"/>
    <property type="match status" value="1"/>
</dbReference>
<evidence type="ECO:0000313" key="5">
    <source>
        <dbReference type="Proteomes" id="UP001597108"/>
    </source>
</evidence>
<comment type="caution">
    <text evidence="4">The sequence shown here is derived from an EMBL/GenBank/DDBJ whole genome shotgun (WGS) entry which is preliminary data.</text>
</comment>
<name>A0ABW3IU30_9RHOB</name>
<protein>
    <submittedName>
        <fullName evidence="4">Trypsin-like serine peptidase</fullName>
        <ecNumber evidence="4">3.4.21.-</ecNumber>
    </submittedName>
</protein>
<keyword evidence="4" id="KW-0378">Hydrolase</keyword>
<evidence type="ECO:0000256" key="1">
    <source>
        <dbReference type="ARBA" id="ARBA00022729"/>
    </source>
</evidence>
<evidence type="ECO:0000256" key="2">
    <source>
        <dbReference type="SAM" id="MobiDB-lite"/>
    </source>
</evidence>
<dbReference type="EMBL" id="JBHTJT010000039">
    <property type="protein sequence ID" value="MFD0981511.1"/>
    <property type="molecule type" value="Genomic_DNA"/>
</dbReference>
<dbReference type="PROSITE" id="PS00134">
    <property type="entry name" value="TRYPSIN_HIS"/>
    <property type="match status" value="1"/>
</dbReference>
<dbReference type="Pfam" id="PF00089">
    <property type="entry name" value="Trypsin"/>
    <property type="match status" value="1"/>
</dbReference>
<dbReference type="InterPro" id="IPR001314">
    <property type="entry name" value="Peptidase_S1A"/>
</dbReference>
<sequence length="254" mass="27843">MRQPHTALTNDAPVRSVLADSTNRTGSRRREGRDGPPANRKRCAVEQGNSASTQIRMSCTGTLLSEKIVLTAAHCLYNFTRKQWIPANSIRFIAGYQRGEYEAVSDVDRYVLDPTHDPESREFKGEMDVDWALLILKDPIGKNARFVDLYLGGPGAIAGKKALLAGYPSLRHHVLSVARDCGKINYDMSYRVLVSSCSTMQGDSGAPIFVSDNGNLKLVGNFSSIVATLDPKSLFAVGVPVANFQHFLQLELAK</sequence>
<dbReference type="InterPro" id="IPR050966">
    <property type="entry name" value="Glutamyl_endopeptidase"/>
</dbReference>
<gene>
    <name evidence="4" type="ORF">ACFQ2S_17890</name>
</gene>
<organism evidence="4 5">
    <name type="scientific">Tropicimonas aquimaris</name>
    <dbReference type="NCBI Taxonomy" id="914152"/>
    <lineage>
        <taxon>Bacteria</taxon>
        <taxon>Pseudomonadati</taxon>
        <taxon>Pseudomonadota</taxon>
        <taxon>Alphaproteobacteria</taxon>
        <taxon>Rhodobacterales</taxon>
        <taxon>Roseobacteraceae</taxon>
        <taxon>Tropicimonas</taxon>
    </lineage>
</organism>
<dbReference type="PROSITE" id="PS50240">
    <property type="entry name" value="TRYPSIN_DOM"/>
    <property type="match status" value="1"/>
</dbReference>